<dbReference type="Pfam" id="PF21910">
    <property type="entry name" value="GH85_C"/>
    <property type="match status" value="1"/>
</dbReference>
<feature type="signal peptide" evidence="1">
    <location>
        <begin position="1"/>
        <end position="26"/>
    </location>
</feature>
<dbReference type="PROSITE" id="PS00018">
    <property type="entry name" value="EF_HAND_1"/>
    <property type="match status" value="1"/>
</dbReference>
<dbReference type="InterPro" id="IPR032979">
    <property type="entry name" value="ENGase"/>
</dbReference>
<sequence length="763" mass="84294" precursor="true">MRPFFRWAICAIGLANLCVWSACCQADLPLQPYASYWKPDDEPNSLKDYVYDWDPDAQFNKGSVPLASRFTNPALQANPNARANQARVMSLAAFDSTSNNPSQGSDTSRYYAFNNWQYLDAMVFWGGSAGEGNILAPNGPVIDAAHRNGVPVYGTIFLPPNVYGGDIDRLSDLVSESRGGRYPLADKLIEIAEKNRFDGWFFNQETSGADSGLAQQTIDFLQYIQDNSDLEMIWYDSMLENGNISWQGELNSFNNGFFEGSSTNDRASDSMFLDFRWNANKLNNSASYAEALGRDKYEIYAGVDVEGSGWDQSRVSMSDLFPNGGDHRASLGLYRPEWTLNSTSTVEQFYERDNQFWVGANADPRDTSGSVGSRGWKGLANYVPEKSPITDGPFVTNFNMGQGNHYWIDGMVSRRGEWNNLSLQDVVPTWRWLIDAPSNPLTPEIDFGIAYYGGSSLRVSGNLTSQNDLRLYMTNLPVTAETNLQVAFKTDVAASDSNMEVLVAFTDDPTNFTAVPVGASSGGGWELATLPLGDYAGKTIAQLGFRFDGTDDDYGINIGRLGVIDGEADPVAPPTNLALLDYAEVNDRQYTMRLEWQHSADYAPDDSNEVYNYNVYEVVDGRRVFLGGTLNNSFFVRNLIAPTRRNLVTVEVVSISNEFGESTASSFDLIWTNLPNELAGDYNNDGVVDLGDYTLWRDNFGGEAGTLTNNPYTSSIGMLQYNLWKENFGATAAAVVGTLNVPEPSSCTLLLAAGLAVGWYRRR</sequence>
<dbReference type="Proteomes" id="UP000315750">
    <property type="component" value="Chromosome"/>
</dbReference>
<dbReference type="InterPro" id="IPR018247">
    <property type="entry name" value="EF_Hand_1_Ca_BS"/>
</dbReference>
<dbReference type="CDD" id="cd06547">
    <property type="entry name" value="GH85_ENGase"/>
    <property type="match status" value="1"/>
</dbReference>
<feature type="domain" description="Ice-binding protein C-terminal" evidence="3">
    <location>
        <begin position="741"/>
        <end position="763"/>
    </location>
</feature>
<reference evidence="5 6" key="1">
    <citation type="submission" date="2019-02" db="EMBL/GenBank/DDBJ databases">
        <title>Deep-cultivation of Planctomycetes and their phenomic and genomic characterization uncovers novel biology.</title>
        <authorList>
            <person name="Wiegand S."/>
            <person name="Jogler M."/>
            <person name="Boedeker C."/>
            <person name="Pinto D."/>
            <person name="Vollmers J."/>
            <person name="Rivas-Marin E."/>
            <person name="Kohn T."/>
            <person name="Peeters S.H."/>
            <person name="Heuer A."/>
            <person name="Rast P."/>
            <person name="Oberbeckmann S."/>
            <person name="Bunk B."/>
            <person name="Jeske O."/>
            <person name="Meyerdierks A."/>
            <person name="Storesund J.E."/>
            <person name="Kallscheuer N."/>
            <person name="Luecker S."/>
            <person name="Lage O.M."/>
            <person name="Pohl T."/>
            <person name="Merkel B.J."/>
            <person name="Hornburger P."/>
            <person name="Mueller R.-W."/>
            <person name="Bruemmer F."/>
            <person name="Labrenz M."/>
            <person name="Spormann A.M."/>
            <person name="Op den Camp H."/>
            <person name="Overmann J."/>
            <person name="Amann R."/>
            <person name="Jetten M.S.M."/>
            <person name="Mascher T."/>
            <person name="Medema M.H."/>
            <person name="Devos D.P."/>
            <person name="Kaster A.-K."/>
            <person name="Ovreas L."/>
            <person name="Rohde M."/>
            <person name="Galperin M.Y."/>
            <person name="Jogler C."/>
        </authorList>
    </citation>
    <scope>NUCLEOTIDE SEQUENCE [LARGE SCALE GENOMIC DNA]</scope>
    <source>
        <strain evidence="5 6">Pan181</strain>
    </source>
</reference>
<dbReference type="Pfam" id="PF07589">
    <property type="entry name" value="PEP-CTERM"/>
    <property type="match status" value="1"/>
</dbReference>
<gene>
    <name evidence="5" type="ORF">Pan181_03340</name>
</gene>
<protein>
    <submittedName>
        <fullName evidence="5">Glycosyl hydrolase family 85</fullName>
    </submittedName>
</protein>
<evidence type="ECO:0000259" key="2">
    <source>
        <dbReference type="Pfam" id="PF03644"/>
    </source>
</evidence>
<dbReference type="KEGG" id="amuc:Pan181_03340"/>
<dbReference type="GO" id="GO:0033925">
    <property type="term" value="F:mannosyl-glycoprotein endo-beta-N-acetylglucosaminidase activity"/>
    <property type="evidence" value="ECO:0007669"/>
    <property type="project" value="InterPro"/>
</dbReference>
<evidence type="ECO:0000259" key="4">
    <source>
        <dbReference type="Pfam" id="PF21910"/>
    </source>
</evidence>
<keyword evidence="1" id="KW-0732">Signal</keyword>
<proteinExistence type="predicted"/>
<organism evidence="5 6">
    <name type="scientific">Aeoliella mucimassa</name>
    <dbReference type="NCBI Taxonomy" id="2527972"/>
    <lineage>
        <taxon>Bacteria</taxon>
        <taxon>Pseudomonadati</taxon>
        <taxon>Planctomycetota</taxon>
        <taxon>Planctomycetia</taxon>
        <taxon>Pirellulales</taxon>
        <taxon>Lacipirellulaceae</taxon>
        <taxon>Aeoliella</taxon>
    </lineage>
</organism>
<dbReference type="InterPro" id="IPR013424">
    <property type="entry name" value="Ice-binding_C"/>
</dbReference>
<dbReference type="Gene3D" id="2.60.120.260">
    <property type="entry name" value="Galactose-binding domain-like"/>
    <property type="match status" value="1"/>
</dbReference>
<dbReference type="PANTHER" id="PTHR13246">
    <property type="entry name" value="ENDO BETA N-ACETYLGLUCOSAMINIDASE"/>
    <property type="match status" value="1"/>
</dbReference>
<evidence type="ECO:0000256" key="1">
    <source>
        <dbReference type="SAM" id="SignalP"/>
    </source>
</evidence>
<dbReference type="Gene3D" id="2.60.40.10">
    <property type="entry name" value="Immunoglobulins"/>
    <property type="match status" value="1"/>
</dbReference>
<dbReference type="InterPro" id="IPR013783">
    <property type="entry name" value="Ig-like_fold"/>
</dbReference>
<keyword evidence="6" id="KW-1185">Reference proteome</keyword>
<name>A0A518AHJ9_9BACT</name>
<dbReference type="Pfam" id="PF03644">
    <property type="entry name" value="Glyco_hydro_85"/>
    <property type="match status" value="1"/>
</dbReference>
<feature type="domain" description="Endo-beta-N-acetylglucosaminidase D-like D2" evidence="4">
    <location>
        <begin position="605"/>
        <end position="672"/>
    </location>
</feature>
<evidence type="ECO:0000313" key="6">
    <source>
        <dbReference type="Proteomes" id="UP000315750"/>
    </source>
</evidence>
<dbReference type="InterPro" id="IPR005201">
    <property type="entry name" value="TIM_ENGase"/>
</dbReference>
<dbReference type="RefSeq" id="WP_197528801.1">
    <property type="nucleotide sequence ID" value="NZ_CP036278.1"/>
</dbReference>
<feature type="domain" description="Cytosolic endo-beta-N-acetylglucosaminidase TIM barrel" evidence="2">
    <location>
        <begin position="100"/>
        <end position="406"/>
    </location>
</feature>
<dbReference type="GO" id="GO:0005829">
    <property type="term" value="C:cytosol"/>
    <property type="evidence" value="ECO:0007669"/>
    <property type="project" value="UniProtKB-SubCell"/>
</dbReference>
<accession>A0A518AHJ9</accession>
<evidence type="ECO:0000259" key="3">
    <source>
        <dbReference type="Pfam" id="PF07589"/>
    </source>
</evidence>
<dbReference type="InterPro" id="IPR054110">
    <property type="entry name" value="EndoD-like_D2"/>
</dbReference>
<dbReference type="Gene3D" id="3.20.20.80">
    <property type="entry name" value="Glycosidases"/>
    <property type="match status" value="1"/>
</dbReference>
<dbReference type="EMBL" id="CP036278">
    <property type="protein sequence ID" value="QDU54154.1"/>
    <property type="molecule type" value="Genomic_DNA"/>
</dbReference>
<evidence type="ECO:0000313" key="5">
    <source>
        <dbReference type="EMBL" id="QDU54154.1"/>
    </source>
</evidence>
<dbReference type="PROSITE" id="PS51257">
    <property type="entry name" value="PROKAR_LIPOPROTEIN"/>
    <property type="match status" value="1"/>
</dbReference>
<dbReference type="AlphaFoldDB" id="A0A518AHJ9"/>
<dbReference type="PANTHER" id="PTHR13246:SF1">
    <property type="entry name" value="CYTOSOLIC ENDO-BETA-N-ACETYLGLUCOSAMINIDASE"/>
    <property type="match status" value="1"/>
</dbReference>
<feature type="chain" id="PRO_5022005603" evidence="1">
    <location>
        <begin position="27"/>
        <end position="763"/>
    </location>
</feature>
<keyword evidence="5" id="KW-0378">Hydrolase</keyword>